<feature type="compositionally biased region" description="Low complexity" evidence="1">
    <location>
        <begin position="334"/>
        <end position="353"/>
    </location>
</feature>
<dbReference type="AlphaFoldDB" id="A0A699GFY0"/>
<feature type="region of interest" description="Disordered" evidence="1">
    <location>
        <begin position="313"/>
        <end position="359"/>
    </location>
</feature>
<feature type="compositionally biased region" description="Basic residues" evidence="1">
    <location>
        <begin position="221"/>
        <end position="238"/>
    </location>
</feature>
<feature type="region of interest" description="Disordered" evidence="1">
    <location>
        <begin position="166"/>
        <end position="283"/>
    </location>
</feature>
<comment type="caution">
    <text evidence="2">The sequence shown here is derived from an EMBL/GenBank/DDBJ whole genome shotgun (WGS) entry which is preliminary data.</text>
</comment>
<feature type="compositionally biased region" description="Basic residues" evidence="1">
    <location>
        <begin position="57"/>
        <end position="73"/>
    </location>
</feature>
<evidence type="ECO:0000256" key="1">
    <source>
        <dbReference type="SAM" id="MobiDB-lite"/>
    </source>
</evidence>
<feature type="compositionally biased region" description="Low complexity" evidence="1">
    <location>
        <begin position="245"/>
        <end position="256"/>
    </location>
</feature>
<gene>
    <name evidence="2" type="ORF">Tci_000558</name>
</gene>
<accession>A0A699GFY0</accession>
<name>A0A699GFY0_TANCI</name>
<feature type="compositionally biased region" description="Basic and acidic residues" evidence="1">
    <location>
        <begin position="11"/>
        <end position="27"/>
    </location>
</feature>
<feature type="compositionally biased region" description="Low complexity" evidence="1">
    <location>
        <begin position="193"/>
        <end position="219"/>
    </location>
</feature>
<feature type="compositionally biased region" description="Basic and acidic residues" evidence="1">
    <location>
        <begin position="261"/>
        <end position="272"/>
    </location>
</feature>
<proteinExistence type="predicted"/>
<protein>
    <submittedName>
        <fullName evidence="2">Uncharacterized protein</fullName>
    </submittedName>
</protein>
<evidence type="ECO:0000313" key="2">
    <source>
        <dbReference type="EMBL" id="GEU28580.1"/>
    </source>
</evidence>
<sequence>MVGGLSGIDYDAARGDWRRGTDGRDRAAAGGRRTVSVQGRFRAPGRRRGRPGNAARRSARRRHLVRQRGRRLAGPRSVRAQGGQRRPLAVRTAAAAAVQRGHRPHVRPAQQPEFRGPELYARRQRAMGVAGRTDVPGWRCARSGARRREPHHAFCARRQGAGTVCVSAGGDSRRAGPGQTGRQRHLRDPGAERLAPAGAGTLGRAGRLGPLSQLRAPLRGGHGRRHRRPAPAHAARRAVHADDQAPGAGPEPGGAALRRQPGRDGIRPRAAERPPQPGADLRRQLRQEPGYAVPAVRSDAIAPSADACAATTGAAAPDRGAGKPSAEGWDKASGKASANAPAAAPGTASASTSPRVAPTASVANGSAAWTGTSWMDGGDRQLSHLQHFSKPGDASLNLRRMVGRRAARLDDRVIELAVTLEQLAVLEHLEADFQLAGGDVLQARLEVRFGERGLAMRRCRVVHGAQFLRLRIVLDQEELLQALVGVVVQQRAFGVLAVAARAARLLVVRLEVGRNLQVDHEARVGLVDAHAEGIGGHHHAALAAHEQVLVLAAFGRAQLAVVQRHALPRLVQLRMQFFRRLDGGRVHDAHAGRLAHQLQRLRHLFVRVGHLLDAVVQIGTVDAGVDHRHARASQLGADIGNHVRGRGGREREHLRAPQGVERGADFQVRGTEVVAPLRDAVRFVDHHQRDLAMLEQRQEVRRNQAFGRAEDDVVIGRFDAFKRGQFFRARQAAVDLGRIGNARLLEFFRLVLHQRDQGRHHHRHAVEQPRRHLVAQRLAAAGGHHGQRVVAGQHAVDHVALASSQRRRLALCGITRRRSTRMVGRARHRRVDAGAALERERDRRALGNIGQPRRLRGIERPREAQRALDHRGAAIARCVGRVAGQVQVDLHRVQRPALAVRIHAQRDCRARPQAGKNEIVRRGTGVLAAVAGRFVAGEPVSAHLDAGGVHIAPDAGRALCHVDVSFGAILAAGRHGAGSPFQQTGRPIISAPYSNFTPASPK</sequence>
<feature type="region of interest" description="Disordered" evidence="1">
    <location>
        <begin position="11"/>
        <end position="110"/>
    </location>
</feature>
<dbReference type="EMBL" id="BKCJ010000009">
    <property type="protein sequence ID" value="GEU28580.1"/>
    <property type="molecule type" value="Genomic_DNA"/>
</dbReference>
<reference evidence="2" key="1">
    <citation type="journal article" date="2019" name="Sci. Rep.">
        <title>Draft genome of Tanacetum cinerariifolium, the natural source of mosquito coil.</title>
        <authorList>
            <person name="Yamashiro T."/>
            <person name="Shiraishi A."/>
            <person name="Satake H."/>
            <person name="Nakayama K."/>
        </authorList>
    </citation>
    <scope>NUCLEOTIDE SEQUENCE</scope>
</reference>
<organism evidence="2">
    <name type="scientific">Tanacetum cinerariifolium</name>
    <name type="common">Dalmatian daisy</name>
    <name type="synonym">Chrysanthemum cinerariifolium</name>
    <dbReference type="NCBI Taxonomy" id="118510"/>
    <lineage>
        <taxon>Eukaryota</taxon>
        <taxon>Viridiplantae</taxon>
        <taxon>Streptophyta</taxon>
        <taxon>Embryophyta</taxon>
        <taxon>Tracheophyta</taxon>
        <taxon>Spermatophyta</taxon>
        <taxon>Magnoliopsida</taxon>
        <taxon>eudicotyledons</taxon>
        <taxon>Gunneridae</taxon>
        <taxon>Pentapetalae</taxon>
        <taxon>asterids</taxon>
        <taxon>campanulids</taxon>
        <taxon>Asterales</taxon>
        <taxon>Asteraceae</taxon>
        <taxon>Asteroideae</taxon>
        <taxon>Anthemideae</taxon>
        <taxon>Anthemidinae</taxon>
        <taxon>Tanacetum</taxon>
    </lineage>
</organism>